<evidence type="ECO:0000313" key="1">
    <source>
        <dbReference type="EMBL" id="CAK9213283.1"/>
    </source>
</evidence>
<dbReference type="Proteomes" id="UP001497512">
    <property type="component" value="Chromosome 19"/>
</dbReference>
<reference evidence="1" key="1">
    <citation type="submission" date="2024-02" db="EMBL/GenBank/DDBJ databases">
        <authorList>
            <consortium name="ELIXIR-Norway"/>
            <consortium name="Elixir Norway"/>
        </authorList>
    </citation>
    <scope>NUCLEOTIDE SEQUENCE</scope>
</reference>
<accession>A0ABP0U5K9</accession>
<dbReference type="EMBL" id="OZ019911">
    <property type="protein sequence ID" value="CAK9213283.1"/>
    <property type="molecule type" value="Genomic_DNA"/>
</dbReference>
<name>A0ABP0U5K9_9BRYO</name>
<evidence type="ECO:0000313" key="2">
    <source>
        <dbReference type="Proteomes" id="UP001497512"/>
    </source>
</evidence>
<sequence>MFNIEIEQPAIDVVAVDYVIFELMCIDVNQIVVHIEDKGSITRACYELLEVDAQKTIITEIATYAMMLIIGLNGIKAERNDAN</sequence>
<organism evidence="1 2">
    <name type="scientific">Sphagnum troendelagicum</name>
    <dbReference type="NCBI Taxonomy" id="128251"/>
    <lineage>
        <taxon>Eukaryota</taxon>
        <taxon>Viridiplantae</taxon>
        <taxon>Streptophyta</taxon>
        <taxon>Embryophyta</taxon>
        <taxon>Bryophyta</taxon>
        <taxon>Sphagnophytina</taxon>
        <taxon>Sphagnopsida</taxon>
        <taxon>Sphagnales</taxon>
        <taxon>Sphagnaceae</taxon>
        <taxon>Sphagnum</taxon>
    </lineage>
</organism>
<gene>
    <name evidence="1" type="ORF">CSSPTR1EN2_LOCUS11659</name>
</gene>
<proteinExistence type="predicted"/>
<protein>
    <submittedName>
        <fullName evidence="1">Uncharacterized protein</fullName>
    </submittedName>
</protein>
<keyword evidence="2" id="KW-1185">Reference proteome</keyword>